<evidence type="ECO:0000313" key="4">
    <source>
        <dbReference type="Proteomes" id="UP001215598"/>
    </source>
</evidence>
<feature type="region of interest" description="Disordered" evidence="1">
    <location>
        <begin position="160"/>
        <end position="194"/>
    </location>
</feature>
<dbReference type="InterPro" id="IPR011993">
    <property type="entry name" value="PH-like_dom_sf"/>
</dbReference>
<reference evidence="3" key="1">
    <citation type="submission" date="2023-03" db="EMBL/GenBank/DDBJ databases">
        <title>Massive genome expansion in bonnet fungi (Mycena s.s.) driven by repeated elements and novel gene families across ecological guilds.</title>
        <authorList>
            <consortium name="Lawrence Berkeley National Laboratory"/>
            <person name="Harder C.B."/>
            <person name="Miyauchi S."/>
            <person name="Viragh M."/>
            <person name="Kuo A."/>
            <person name="Thoen E."/>
            <person name="Andreopoulos B."/>
            <person name="Lu D."/>
            <person name="Skrede I."/>
            <person name="Drula E."/>
            <person name="Henrissat B."/>
            <person name="Morin E."/>
            <person name="Kohler A."/>
            <person name="Barry K."/>
            <person name="LaButti K."/>
            <person name="Morin E."/>
            <person name="Salamov A."/>
            <person name="Lipzen A."/>
            <person name="Mereny Z."/>
            <person name="Hegedus B."/>
            <person name="Baldrian P."/>
            <person name="Stursova M."/>
            <person name="Weitz H."/>
            <person name="Taylor A."/>
            <person name="Grigoriev I.V."/>
            <person name="Nagy L.G."/>
            <person name="Martin F."/>
            <person name="Kauserud H."/>
        </authorList>
    </citation>
    <scope>NUCLEOTIDE SEQUENCE</scope>
    <source>
        <strain evidence="3">CBHHK182m</strain>
    </source>
</reference>
<dbReference type="EMBL" id="JARKIB010000530">
    <property type="protein sequence ID" value="KAJ7701612.1"/>
    <property type="molecule type" value="Genomic_DNA"/>
</dbReference>
<sequence>MPSIFESIRNAVIPSPLSLPSPRAVALYYSATAISFSGSMQVSINAGARLFWQRTTVKATPFYMDTKLHRRFPFTEILDALEYDLPANRQNPVLMGSQPGVGAPPTTPIAEEDAHTAHTFKIVTTKRTLPLCAPNEEDEIKWLGALRALIARRSGSGGMPGDLVKIGRPSASGSAGQTTTHPWPMPMGTIPEGS</sequence>
<evidence type="ECO:0000313" key="3">
    <source>
        <dbReference type="EMBL" id="KAJ7701612.1"/>
    </source>
</evidence>
<dbReference type="AlphaFoldDB" id="A0AAD7GR17"/>
<feature type="domain" description="PH" evidence="2">
    <location>
        <begin position="118"/>
        <end position="151"/>
    </location>
</feature>
<evidence type="ECO:0000256" key="1">
    <source>
        <dbReference type="SAM" id="MobiDB-lite"/>
    </source>
</evidence>
<comment type="caution">
    <text evidence="3">The sequence shown here is derived from an EMBL/GenBank/DDBJ whole genome shotgun (WGS) entry which is preliminary data.</text>
</comment>
<protein>
    <recommendedName>
        <fullName evidence="2">PH domain-containing protein</fullName>
    </recommendedName>
</protein>
<organism evidence="3 4">
    <name type="scientific">Mycena metata</name>
    <dbReference type="NCBI Taxonomy" id="1033252"/>
    <lineage>
        <taxon>Eukaryota</taxon>
        <taxon>Fungi</taxon>
        <taxon>Dikarya</taxon>
        <taxon>Basidiomycota</taxon>
        <taxon>Agaricomycotina</taxon>
        <taxon>Agaricomycetes</taxon>
        <taxon>Agaricomycetidae</taxon>
        <taxon>Agaricales</taxon>
        <taxon>Marasmiineae</taxon>
        <taxon>Mycenaceae</taxon>
        <taxon>Mycena</taxon>
    </lineage>
</organism>
<dbReference type="SUPFAM" id="SSF50729">
    <property type="entry name" value="PH domain-like"/>
    <property type="match status" value="1"/>
</dbReference>
<keyword evidence="4" id="KW-1185">Reference proteome</keyword>
<dbReference type="Proteomes" id="UP001215598">
    <property type="component" value="Unassembled WGS sequence"/>
</dbReference>
<feature type="compositionally biased region" description="Polar residues" evidence="1">
    <location>
        <begin position="171"/>
        <end position="181"/>
    </location>
</feature>
<dbReference type="PROSITE" id="PS50003">
    <property type="entry name" value="PH_DOMAIN"/>
    <property type="match status" value="1"/>
</dbReference>
<accession>A0AAD7GR17</accession>
<dbReference type="InterPro" id="IPR001849">
    <property type="entry name" value="PH_domain"/>
</dbReference>
<evidence type="ECO:0000259" key="2">
    <source>
        <dbReference type="PROSITE" id="PS50003"/>
    </source>
</evidence>
<dbReference type="Gene3D" id="2.30.29.30">
    <property type="entry name" value="Pleckstrin-homology domain (PH domain)/Phosphotyrosine-binding domain (PTB)"/>
    <property type="match status" value="1"/>
</dbReference>
<proteinExistence type="predicted"/>
<gene>
    <name evidence="3" type="ORF">B0H16DRAFT_1748549</name>
</gene>
<name>A0AAD7GR17_9AGAR</name>